<reference evidence="2" key="1">
    <citation type="submission" date="2015-09" db="EMBL/GenBank/DDBJ databases">
        <authorList>
            <person name="Graham D.E."/>
            <person name="Mahan K.M."/>
            <person name="Klingeman D.M."/>
            <person name="Fida T."/>
            <person name="Giannone R.J."/>
            <person name="Hettich R.L."/>
            <person name="Parry R.J."/>
            <person name="Spain J.C."/>
        </authorList>
    </citation>
    <scope>NUCLEOTIDE SEQUENCE [LARGE SCALE GENOMIC DNA]</scope>
    <source>
        <strain evidence="2">JCM 4701</strain>
    </source>
</reference>
<organism evidence="1 2">
    <name type="scientific">Streptomyces noursei</name>
    <name type="common">Streptomyces albulus</name>
    <dbReference type="NCBI Taxonomy" id="1971"/>
    <lineage>
        <taxon>Bacteria</taxon>
        <taxon>Bacillati</taxon>
        <taxon>Actinomycetota</taxon>
        <taxon>Actinomycetes</taxon>
        <taxon>Kitasatosporales</taxon>
        <taxon>Streptomycetaceae</taxon>
        <taxon>Streptomyces</taxon>
    </lineage>
</organism>
<sequence>MAVFGNLAGNFTPYTEFSAKLRSSEDGLARDRLYQAMSKRGLLRDGIPNLVYTMNASMLGFLIRDRCDPAGAELTSGRKVDSSAHLVNQSFEAKTKPSGRAPRVASQEISALFADLLPSFRKRIHTHDLAKDGET</sequence>
<proteinExistence type="predicted"/>
<evidence type="ECO:0000313" key="2">
    <source>
        <dbReference type="Proteomes" id="UP000236047"/>
    </source>
</evidence>
<name>A0A2N8P5A7_STRNR</name>
<dbReference type="AlphaFoldDB" id="A0A2N8P5A7"/>
<dbReference type="RefSeq" id="WP_102926639.1">
    <property type="nucleotide sequence ID" value="NZ_LJSN01000005.1"/>
</dbReference>
<dbReference type="Proteomes" id="UP000236047">
    <property type="component" value="Unassembled WGS sequence"/>
</dbReference>
<comment type="caution">
    <text evidence="1">The sequence shown here is derived from an EMBL/GenBank/DDBJ whole genome shotgun (WGS) entry which is preliminary data.</text>
</comment>
<accession>A0A2N8P5A7</accession>
<gene>
    <name evidence="1" type="ORF">AOB60_39350</name>
</gene>
<dbReference type="EMBL" id="LJSN01000005">
    <property type="protein sequence ID" value="PNE36187.1"/>
    <property type="molecule type" value="Genomic_DNA"/>
</dbReference>
<evidence type="ECO:0000313" key="1">
    <source>
        <dbReference type="EMBL" id="PNE36187.1"/>
    </source>
</evidence>
<keyword evidence="2" id="KW-1185">Reference proteome</keyword>
<protein>
    <submittedName>
        <fullName evidence="1">Uncharacterized protein</fullName>
    </submittedName>
</protein>